<evidence type="ECO:0000256" key="7">
    <source>
        <dbReference type="ARBA" id="ARBA00023002"/>
    </source>
</evidence>
<dbReference type="InterPro" id="IPR041070">
    <property type="entry name" value="JHD"/>
</dbReference>
<name>A0A0D2VM09_CAPO3</name>
<dbReference type="PROSITE" id="PS01359">
    <property type="entry name" value="ZF_PHD_1"/>
    <property type="match status" value="1"/>
</dbReference>
<dbReference type="SMART" id="SM00558">
    <property type="entry name" value="JmjC"/>
    <property type="match status" value="1"/>
</dbReference>
<dbReference type="AlphaFoldDB" id="A0A0D2VM09"/>
<dbReference type="SUPFAM" id="SSF57903">
    <property type="entry name" value="FYVE/PHD zinc finger"/>
    <property type="match status" value="1"/>
</dbReference>
<evidence type="ECO:0000256" key="13">
    <source>
        <dbReference type="SAM" id="MobiDB-lite"/>
    </source>
</evidence>
<dbReference type="EMBL" id="KE346362">
    <property type="protein sequence ID" value="KJE91122.1"/>
    <property type="molecule type" value="Genomic_DNA"/>
</dbReference>
<proteinExistence type="predicted"/>
<feature type="compositionally biased region" description="Basic and acidic residues" evidence="13">
    <location>
        <begin position="1013"/>
        <end position="1023"/>
    </location>
</feature>
<dbReference type="GO" id="GO:0051213">
    <property type="term" value="F:dioxygenase activity"/>
    <property type="evidence" value="ECO:0007669"/>
    <property type="project" value="UniProtKB-KW"/>
</dbReference>
<keyword evidence="5" id="KW-0156">Chromatin regulator</keyword>
<dbReference type="GO" id="GO:0006325">
    <property type="term" value="P:chromatin organization"/>
    <property type="evidence" value="ECO:0007669"/>
    <property type="project" value="UniProtKB-KW"/>
</dbReference>
<organism evidence="16 17">
    <name type="scientific">Capsaspora owczarzaki (strain ATCC 30864)</name>
    <dbReference type="NCBI Taxonomy" id="595528"/>
    <lineage>
        <taxon>Eukaryota</taxon>
        <taxon>Filasterea</taxon>
        <taxon>Capsaspora</taxon>
    </lineage>
</organism>
<keyword evidence="7" id="KW-0560">Oxidoreductase</keyword>
<evidence type="ECO:0000256" key="10">
    <source>
        <dbReference type="ARBA" id="ARBA00023163"/>
    </source>
</evidence>
<dbReference type="PROSITE" id="PS51184">
    <property type="entry name" value="JMJC"/>
    <property type="match status" value="1"/>
</dbReference>
<dbReference type="GO" id="GO:0005634">
    <property type="term" value="C:nucleus"/>
    <property type="evidence" value="ECO:0007669"/>
    <property type="project" value="UniProtKB-SubCell"/>
</dbReference>
<dbReference type="eggNOG" id="KOG1633">
    <property type="taxonomic scope" value="Eukaryota"/>
</dbReference>
<keyword evidence="11" id="KW-0539">Nucleus</keyword>
<dbReference type="SMART" id="SM00249">
    <property type="entry name" value="PHD"/>
    <property type="match status" value="1"/>
</dbReference>
<dbReference type="Proteomes" id="UP000008743">
    <property type="component" value="Unassembled WGS sequence"/>
</dbReference>
<feature type="compositionally biased region" description="Low complexity" evidence="13">
    <location>
        <begin position="44"/>
        <end position="68"/>
    </location>
</feature>
<comment type="subcellular location">
    <subcellularLocation>
        <location evidence="1">Nucleus</location>
    </subcellularLocation>
</comment>
<feature type="region of interest" description="Disordered" evidence="13">
    <location>
        <begin position="612"/>
        <end position="642"/>
    </location>
</feature>
<protein>
    <submittedName>
        <fullName evidence="16">Uncharacterized protein</fullName>
    </submittedName>
</protein>
<keyword evidence="3 12" id="KW-0863">Zinc-finger</keyword>
<dbReference type="InterPro" id="IPR019786">
    <property type="entry name" value="Zinc_finger_PHD-type_CS"/>
</dbReference>
<feature type="region of interest" description="Disordered" evidence="13">
    <location>
        <begin position="711"/>
        <end position="734"/>
    </location>
</feature>
<feature type="region of interest" description="Disordered" evidence="13">
    <location>
        <begin position="1"/>
        <end position="81"/>
    </location>
</feature>
<feature type="compositionally biased region" description="Low complexity" evidence="13">
    <location>
        <begin position="1"/>
        <end position="34"/>
    </location>
</feature>
<evidence type="ECO:0000256" key="1">
    <source>
        <dbReference type="ARBA" id="ARBA00004123"/>
    </source>
</evidence>
<reference evidence="17" key="1">
    <citation type="submission" date="2011-02" db="EMBL/GenBank/DDBJ databases">
        <title>The Genome Sequence of Capsaspora owczarzaki ATCC 30864.</title>
        <authorList>
            <person name="Russ C."/>
            <person name="Cuomo C."/>
            <person name="Burger G."/>
            <person name="Gray M.W."/>
            <person name="Holland P.W.H."/>
            <person name="King N."/>
            <person name="Lang F.B.F."/>
            <person name="Roger A.J."/>
            <person name="Ruiz-Trillo I."/>
            <person name="Young S.K."/>
            <person name="Zeng Q."/>
            <person name="Gargeya S."/>
            <person name="Alvarado L."/>
            <person name="Berlin A."/>
            <person name="Chapman S.B."/>
            <person name="Chen Z."/>
            <person name="Freedman E."/>
            <person name="Gellesch M."/>
            <person name="Goldberg J."/>
            <person name="Griggs A."/>
            <person name="Gujja S."/>
            <person name="Heilman E."/>
            <person name="Heiman D."/>
            <person name="Howarth C."/>
            <person name="Mehta T."/>
            <person name="Neiman D."/>
            <person name="Pearson M."/>
            <person name="Roberts A."/>
            <person name="Saif S."/>
            <person name="Shea T."/>
            <person name="Shenoy N."/>
            <person name="Sisk P."/>
            <person name="Stolte C."/>
            <person name="Sykes S."/>
            <person name="White J."/>
            <person name="Yandava C."/>
            <person name="Haas B."/>
            <person name="Nusbaum C."/>
            <person name="Birren B."/>
        </authorList>
    </citation>
    <scope>NUCLEOTIDE SEQUENCE</scope>
    <source>
        <strain evidence="17">ATCC 30864</strain>
    </source>
</reference>
<dbReference type="PANTHER" id="PTHR23123">
    <property type="entry name" value="PHD/F-BOX CONTAINING PROTEIN"/>
    <property type="match status" value="1"/>
</dbReference>
<evidence type="ECO:0000256" key="4">
    <source>
        <dbReference type="ARBA" id="ARBA00022833"/>
    </source>
</evidence>
<evidence type="ECO:0000256" key="6">
    <source>
        <dbReference type="ARBA" id="ARBA00022964"/>
    </source>
</evidence>
<dbReference type="CDD" id="cd15560">
    <property type="entry name" value="PHD2_3_BPTF"/>
    <property type="match status" value="1"/>
</dbReference>
<feature type="domain" description="PHD-type" evidence="14">
    <location>
        <begin position="102"/>
        <end position="153"/>
    </location>
</feature>
<feature type="region of interest" description="Disordered" evidence="13">
    <location>
        <begin position="153"/>
        <end position="184"/>
    </location>
</feature>
<dbReference type="PROSITE" id="PS50016">
    <property type="entry name" value="ZF_PHD_2"/>
    <property type="match status" value="1"/>
</dbReference>
<dbReference type="InParanoid" id="A0A0D2VM09"/>
<feature type="compositionally biased region" description="Basic and acidic residues" evidence="13">
    <location>
        <begin position="863"/>
        <end position="881"/>
    </location>
</feature>
<keyword evidence="17" id="KW-1185">Reference proteome</keyword>
<feature type="domain" description="JmjC" evidence="15">
    <location>
        <begin position="290"/>
        <end position="463"/>
    </location>
</feature>
<evidence type="ECO:0000256" key="2">
    <source>
        <dbReference type="ARBA" id="ARBA00022723"/>
    </source>
</evidence>
<feature type="compositionally biased region" description="Polar residues" evidence="13">
    <location>
        <begin position="1082"/>
        <end position="1096"/>
    </location>
</feature>
<feature type="compositionally biased region" description="Low complexity" evidence="13">
    <location>
        <begin position="612"/>
        <end position="625"/>
    </location>
</feature>
<evidence type="ECO:0000256" key="11">
    <source>
        <dbReference type="ARBA" id="ARBA00023242"/>
    </source>
</evidence>
<evidence type="ECO:0000256" key="5">
    <source>
        <dbReference type="ARBA" id="ARBA00022853"/>
    </source>
</evidence>
<feature type="compositionally biased region" description="Basic residues" evidence="13">
    <location>
        <begin position="157"/>
        <end position="166"/>
    </location>
</feature>
<feature type="compositionally biased region" description="Low complexity" evidence="13">
    <location>
        <begin position="1028"/>
        <end position="1067"/>
    </location>
</feature>
<feature type="compositionally biased region" description="Basic and acidic residues" evidence="13">
    <location>
        <begin position="912"/>
        <end position="926"/>
    </location>
</feature>
<keyword evidence="6" id="KW-0223">Dioxygenase</keyword>
<keyword evidence="10" id="KW-0804">Transcription</keyword>
<feature type="region of interest" description="Disordered" evidence="13">
    <location>
        <begin position="568"/>
        <end position="599"/>
    </location>
</feature>
<keyword evidence="8" id="KW-0408">Iron</keyword>
<dbReference type="PhylomeDB" id="A0A0D2VM09"/>
<keyword evidence="4" id="KW-0862">Zinc</keyword>
<evidence type="ECO:0000259" key="15">
    <source>
        <dbReference type="PROSITE" id="PS51184"/>
    </source>
</evidence>
<evidence type="ECO:0000313" key="17">
    <source>
        <dbReference type="Proteomes" id="UP000008743"/>
    </source>
</evidence>
<dbReference type="Pfam" id="PF00628">
    <property type="entry name" value="PHD"/>
    <property type="match status" value="1"/>
</dbReference>
<feature type="compositionally biased region" description="Acidic residues" evidence="13">
    <location>
        <begin position="900"/>
        <end position="911"/>
    </location>
</feature>
<evidence type="ECO:0000313" key="16">
    <source>
        <dbReference type="EMBL" id="KJE91122.1"/>
    </source>
</evidence>
<dbReference type="OrthoDB" id="5876800at2759"/>
<dbReference type="STRING" id="595528.A0A0D2VM09"/>
<dbReference type="InterPro" id="IPR001965">
    <property type="entry name" value="Znf_PHD"/>
</dbReference>
<evidence type="ECO:0000256" key="3">
    <source>
        <dbReference type="ARBA" id="ARBA00022771"/>
    </source>
</evidence>
<feature type="region of interest" description="Disordered" evidence="13">
    <location>
        <begin position="803"/>
        <end position="1118"/>
    </location>
</feature>
<dbReference type="Pfam" id="PF17811">
    <property type="entry name" value="JHD"/>
    <property type="match status" value="1"/>
</dbReference>
<accession>A0A0D2VM09</accession>
<evidence type="ECO:0000256" key="12">
    <source>
        <dbReference type="PROSITE-ProRule" id="PRU00146"/>
    </source>
</evidence>
<evidence type="ECO:0000259" key="14">
    <source>
        <dbReference type="PROSITE" id="PS50016"/>
    </source>
</evidence>
<dbReference type="InterPro" id="IPR003347">
    <property type="entry name" value="JmjC_dom"/>
</dbReference>
<evidence type="ECO:0000256" key="8">
    <source>
        <dbReference type="ARBA" id="ARBA00023004"/>
    </source>
</evidence>
<gene>
    <name evidence="16" type="ORF">CAOG_002306</name>
</gene>
<dbReference type="SUPFAM" id="SSF51197">
    <property type="entry name" value="Clavaminate synthase-like"/>
    <property type="match status" value="1"/>
</dbReference>
<sequence>MQQQQLQHHQPQQQQHQQELAAAAADPAASSAASGTKNRKKSGATQEAQRSASASAPAATASAAATSATRRRSNGNGNGNGNGNAAAAAAAAAVSSAGSDEELYCLCKKPYDSSLFMIECNVCHDWFHGECVNVTPAQADSIDKYHCPACANTHGPSKAKRKKVKKPSIFGRPAEESDSDSEANLDAALQPGRRFVDQLKSKAFAPMEQCVVVEEAAVVTPLYFATKGFSKPLLFRSSAGLDMMMPPPSFTVQDVLEHVGSSRKLDVMDVATQKSETMTMGAFAAYFQTPAAQRDRILNLISLEFSKTKLAKRVSAPRVVREVDWIDVAWPRTLAESKPQVQLYCLMGVANSYTDFHIDFGGTSVWYHVLRGKKIFLLYPATSRDLGKGHLDAGSKTMFIQTGWIHAVYTPEDSLVFGGNFLHYYGMDMQMRVYDIERRINVPKKFTFPRFEALSWYAANCLLLQWNAQRYVPSWIVPGLRGLVEGLSNWISKKTCMENVPADICPQAVVVGLAGYLDVCNALLPPSAQATAMPTMIRIDPIQHNQIASAQMQAQMQAQNSFLQQSLQQPQFQHLPQQQSQHQPQQQPQQLLQLSQQPHGTSEQLLFQQRLQTQQPSQYPQPQFFASRSGPSAGLSVPQQQQQYPFSQQPLQMAQHMPMKLDPSLQFNQLQQQPFQSNSYLTHQPNQMLQNYQTQLQQQPPFFGAQQHVASMNNSNNSSSGNSSNNSPDPNLVASTFSRAHTAHDVAAQLAQMHEPRASRGDIEESAAATLAALMGTHASPALSQASLGPSVFGEAANAAPHRVRLSSKRSEADESADNSRLALASAGAGPTRLKLTSRRQSENGSIGSADPMNTGDESDGEDTPRNSESTKLHLKRENVKVRLVRPRTQSQTTAGTTNLDEEAESQEPADDEHAEKAHSDDEGQTQRRSSRRSSLPERSSSRLRPRTPLTKQAKRRGKSAGDSDSEAGTAESDEDDVDGAADAGKTDADDDFSSESNGKTSDKSRRATRNATHQDKKTKIADDAAESPASPKPDTSAPTTTASSAPTTTTSTTTPTTGSAPPAAGSVPTTTGSAPPVAVARQNSSGSLTGNSSAQKKPAKSLDLRSKLAQGMRMGRI</sequence>
<evidence type="ECO:0000256" key="9">
    <source>
        <dbReference type="ARBA" id="ARBA00023015"/>
    </source>
</evidence>
<dbReference type="InterPro" id="IPR019787">
    <property type="entry name" value="Znf_PHD-finger"/>
</dbReference>
<keyword evidence="2" id="KW-0479">Metal-binding</keyword>
<dbReference type="Gene3D" id="2.60.120.650">
    <property type="entry name" value="Cupin"/>
    <property type="match status" value="2"/>
</dbReference>
<dbReference type="GO" id="GO:0008270">
    <property type="term" value="F:zinc ion binding"/>
    <property type="evidence" value="ECO:0007669"/>
    <property type="project" value="UniProtKB-KW"/>
</dbReference>
<dbReference type="InterPro" id="IPR050690">
    <property type="entry name" value="JHDM1_Histone_Demethylase"/>
</dbReference>
<feature type="compositionally biased region" description="Low complexity" evidence="13">
    <location>
        <begin position="713"/>
        <end position="727"/>
    </location>
</feature>
<keyword evidence="9" id="KW-0805">Transcription regulation</keyword>
<dbReference type="InterPro" id="IPR011011">
    <property type="entry name" value="Znf_FYVE_PHD"/>
</dbReference>
<feature type="compositionally biased region" description="Polar residues" evidence="13">
    <location>
        <begin position="888"/>
        <end position="899"/>
    </location>
</feature>